<accession>R4PXS3</accession>
<dbReference type="InterPro" id="IPR035328">
    <property type="entry name" value="DUF3048_C"/>
</dbReference>
<organism evidence="4 5">
    <name type="scientific">Candidatus Saccharimonas aalborgensis</name>
    <dbReference type="NCBI Taxonomy" id="1332188"/>
    <lineage>
        <taxon>Bacteria</taxon>
        <taxon>Candidatus Saccharimonadota</taxon>
        <taxon>Candidatus Saccharimonadia</taxon>
        <taxon>Candidatus Saccharimonadales</taxon>
        <taxon>Candidatus Saccharimonadaceae</taxon>
        <taxon>Candidatus Saccharimonas</taxon>
    </lineage>
</organism>
<gene>
    <name evidence="4" type="ORF">L336_0860</name>
</gene>
<evidence type="ECO:0000259" key="3">
    <source>
        <dbReference type="Pfam" id="PF17479"/>
    </source>
</evidence>
<keyword evidence="1" id="KW-0812">Transmembrane</keyword>
<dbReference type="AlphaFoldDB" id="R4PXS3"/>
<keyword evidence="1" id="KW-0472">Membrane</keyword>
<dbReference type="InterPro" id="IPR021416">
    <property type="entry name" value="DUF3048_N"/>
</dbReference>
<evidence type="ECO:0008006" key="6">
    <source>
        <dbReference type="Google" id="ProtNLM"/>
    </source>
</evidence>
<feature type="domain" description="DUF3048" evidence="3">
    <location>
        <begin position="253"/>
        <end position="356"/>
    </location>
</feature>
<keyword evidence="5" id="KW-1185">Reference proteome</keyword>
<keyword evidence="1" id="KW-1133">Transmembrane helix</keyword>
<feature type="transmembrane region" description="Helical" evidence="1">
    <location>
        <begin position="30"/>
        <end position="49"/>
    </location>
</feature>
<dbReference type="HOGENOM" id="CLU_045984_0_0_0"/>
<dbReference type="OrthoDB" id="9779102at2"/>
<evidence type="ECO:0000259" key="2">
    <source>
        <dbReference type="Pfam" id="PF11258"/>
    </source>
</evidence>
<dbReference type="Pfam" id="PF11258">
    <property type="entry name" value="DUF3048"/>
    <property type="match status" value="1"/>
</dbReference>
<proteinExistence type="predicted"/>
<dbReference type="Proteomes" id="UP000013893">
    <property type="component" value="Chromosome"/>
</dbReference>
<dbReference type="Gene3D" id="3.50.90.10">
    <property type="entry name" value="YerB-like"/>
    <property type="match status" value="1"/>
</dbReference>
<dbReference type="EMBL" id="CP005957">
    <property type="protein sequence ID" value="AGL62562.1"/>
    <property type="molecule type" value="Genomic_DNA"/>
</dbReference>
<dbReference type="SUPFAM" id="SSF159774">
    <property type="entry name" value="YerB-like"/>
    <property type="match status" value="1"/>
</dbReference>
<protein>
    <recommendedName>
        <fullName evidence="6">DUF3048 domain-containing protein</fullName>
    </recommendedName>
</protein>
<dbReference type="STRING" id="1332188.L336_0860"/>
<dbReference type="RefSeq" id="WP_015642012.1">
    <property type="nucleotide sequence ID" value="NC_021219.1"/>
</dbReference>
<dbReference type="Pfam" id="PF17479">
    <property type="entry name" value="DUF3048_C"/>
    <property type="match status" value="1"/>
</dbReference>
<evidence type="ECO:0000313" key="5">
    <source>
        <dbReference type="Proteomes" id="UP000013893"/>
    </source>
</evidence>
<reference evidence="4 5" key="1">
    <citation type="journal article" date="2013" name="Nat. Biotechnol.">
        <title>Genome sequences of rare, uncultured bacteria obtained by differential coverage binning of multiple metagenomes.</title>
        <authorList>
            <person name="Albertsen M."/>
            <person name="Hugenholtz P."/>
            <person name="Skarshewski A."/>
            <person name="Nielsen K.L."/>
            <person name="Tyson G.W."/>
            <person name="Nielsen P.H."/>
        </authorList>
    </citation>
    <scope>NUCLEOTIDE SEQUENCE [LARGE SCALE GENOMIC DNA]</scope>
    <source>
        <strain evidence="4">TM71</strain>
    </source>
</reference>
<sequence>MKPTYYAPEPHKKTPARIIQWLRTHRTRSIVLAGVVSIILVGGVAAFMMSQQPAQSDTTPSAPSPSKKSAPPVVYYSPLTGEKVESEQATKQAVTAIMIENSPDARPQSGLKSAGVVYEAVAEGGITRFLALYQQQKPTLIGPVRSVRLYYVDWLAPYQASVAHVGGSQYALQEVRNGSYRDIDQFFNGSSYWRASDRYPPHNVYTNFERLDALNATKGYTTSNFTSFPRVDGKPAASPTANSVTINISGPLYNTAYTYDATSNTYLRSVAGGPSNDRELGRIAPSVVVAMKVDMSLVFEDGYRESITTSGTGSAVVFQNGIATECTWRKKSRSSPLELLDASGQAVPLIRGQTWIAAVPNGTGGVSWQ</sequence>
<name>R4PXS3_9BACT</name>
<feature type="domain" description="DUF3048" evidence="2">
    <location>
        <begin position="79"/>
        <end position="220"/>
    </location>
</feature>
<evidence type="ECO:0000313" key="4">
    <source>
        <dbReference type="EMBL" id="AGL62562.1"/>
    </source>
</evidence>
<dbReference type="InterPro" id="IPR023158">
    <property type="entry name" value="YerB-like_sf"/>
</dbReference>
<evidence type="ECO:0000256" key="1">
    <source>
        <dbReference type="SAM" id="Phobius"/>
    </source>
</evidence>
<dbReference type="KEGG" id="saal:L336_0860"/>